<evidence type="ECO:0000313" key="1">
    <source>
        <dbReference type="EMBL" id="CUM76225.1"/>
    </source>
</evidence>
<sequence>MSKQDYIMQGRNEGIAFCDKIVKEKGLEELQRVTRQRNLAGLRTLIDPRELDQDFRDATLQILDTVLIMSLIVLKDEFDFGTKRLDRFKKRFNDKTECLETGNVTWIDMIEQVREENNIKLDLRKNDVVMAWRKK</sequence>
<organism evidence="1 2">
    <name type="scientific">Anaerostipes hadrus</name>
    <dbReference type="NCBI Taxonomy" id="649756"/>
    <lineage>
        <taxon>Bacteria</taxon>
        <taxon>Bacillati</taxon>
        <taxon>Bacillota</taxon>
        <taxon>Clostridia</taxon>
        <taxon>Lachnospirales</taxon>
        <taxon>Lachnospiraceae</taxon>
        <taxon>Anaerostipes</taxon>
    </lineage>
</organism>
<evidence type="ECO:0000313" key="2">
    <source>
        <dbReference type="Proteomes" id="UP000095598"/>
    </source>
</evidence>
<proteinExistence type="predicted"/>
<protein>
    <submittedName>
        <fullName evidence="1">Uncharacterized protein</fullName>
    </submittedName>
</protein>
<dbReference type="Proteomes" id="UP000095598">
    <property type="component" value="Unassembled WGS sequence"/>
</dbReference>
<dbReference type="EMBL" id="CYXT01000002">
    <property type="protein sequence ID" value="CUM76225.1"/>
    <property type="molecule type" value="Genomic_DNA"/>
</dbReference>
<dbReference type="RefSeq" id="WP_055257742.1">
    <property type="nucleotide sequence ID" value="NZ_CYXT01000002.1"/>
</dbReference>
<reference evidence="1 2" key="1">
    <citation type="submission" date="2015-09" db="EMBL/GenBank/DDBJ databases">
        <authorList>
            <consortium name="Pathogen Informatics"/>
        </authorList>
    </citation>
    <scope>NUCLEOTIDE SEQUENCE [LARGE SCALE GENOMIC DNA]</scope>
    <source>
        <strain evidence="1 2">2789STDY5608868</strain>
    </source>
</reference>
<name>A0A173REK7_ANAHA</name>
<gene>
    <name evidence="1" type="ORF">ERS852425_00444</name>
</gene>
<dbReference type="AlphaFoldDB" id="A0A173REK7"/>
<accession>A0A173REK7</accession>